<proteinExistence type="predicted"/>
<evidence type="ECO:0000313" key="1">
    <source>
        <dbReference type="EMBL" id="TRZ07278.1"/>
    </source>
</evidence>
<protein>
    <submittedName>
        <fullName evidence="1">Uncharacterized protein</fullName>
    </submittedName>
</protein>
<dbReference type="Proteomes" id="UP000796761">
    <property type="component" value="Unassembled WGS sequence"/>
</dbReference>
<comment type="caution">
    <text evidence="1">The sequence shown here is derived from an EMBL/GenBank/DDBJ whole genome shotgun (WGS) entry which is preliminary data.</text>
</comment>
<accession>A0A8K1D809</accession>
<name>A0A8K1D809_9PASS</name>
<evidence type="ECO:0000313" key="2">
    <source>
        <dbReference type="Proteomes" id="UP000796761"/>
    </source>
</evidence>
<dbReference type="OrthoDB" id="9219275at2759"/>
<dbReference type="AlphaFoldDB" id="A0A8K1D809"/>
<organism evidence="1 2">
    <name type="scientific">Zosterops borbonicus</name>
    <dbReference type="NCBI Taxonomy" id="364589"/>
    <lineage>
        <taxon>Eukaryota</taxon>
        <taxon>Metazoa</taxon>
        <taxon>Chordata</taxon>
        <taxon>Craniata</taxon>
        <taxon>Vertebrata</taxon>
        <taxon>Euteleostomi</taxon>
        <taxon>Archelosauria</taxon>
        <taxon>Archosauria</taxon>
        <taxon>Dinosauria</taxon>
        <taxon>Saurischia</taxon>
        <taxon>Theropoda</taxon>
        <taxon>Coelurosauria</taxon>
        <taxon>Aves</taxon>
        <taxon>Neognathae</taxon>
        <taxon>Neoaves</taxon>
        <taxon>Telluraves</taxon>
        <taxon>Australaves</taxon>
        <taxon>Passeriformes</taxon>
        <taxon>Sylvioidea</taxon>
        <taxon>Zosteropidae</taxon>
        <taxon>Zosterops</taxon>
    </lineage>
</organism>
<gene>
    <name evidence="1" type="ORF">HGM15179_019825</name>
</gene>
<sequence>MYQAILVEQDDVEIVVTNIVNPASFLSRSIGEPVIHDCLETIKTTYSSCLDLKDTPIEDAETWFTDRSSYVVSGKQHAGLKIEGYAIRGYDINFNITQVCTELHKNQTKMIPPVIERL</sequence>
<reference evidence="1" key="1">
    <citation type="submission" date="2019-04" db="EMBL/GenBank/DDBJ databases">
        <title>Genome assembly of Zosterops borbonicus 15179.</title>
        <authorList>
            <person name="Leroy T."/>
            <person name="Anselmetti Y."/>
            <person name="Tilak M.-K."/>
            <person name="Nabholz B."/>
        </authorList>
    </citation>
    <scope>NUCLEOTIDE SEQUENCE</scope>
    <source>
        <strain evidence="1">HGM_15179</strain>
        <tissue evidence="1">Muscle</tissue>
    </source>
</reference>
<keyword evidence="2" id="KW-1185">Reference proteome</keyword>
<dbReference type="EMBL" id="SWJQ01001853">
    <property type="protein sequence ID" value="TRZ07278.1"/>
    <property type="molecule type" value="Genomic_DNA"/>
</dbReference>